<keyword evidence="4" id="KW-1185">Reference proteome</keyword>
<dbReference type="RefSeq" id="WP_090131593.1">
    <property type="nucleotide sequence ID" value="NZ_FOLY01000002.1"/>
</dbReference>
<dbReference type="InterPro" id="IPR013024">
    <property type="entry name" value="GGCT-like"/>
</dbReference>
<dbReference type="EC" id="4.3.2.7" evidence="1"/>
<protein>
    <recommendedName>
        <fullName evidence="1">glutathione-specific gamma-glutamylcyclotransferase</fullName>
        <ecNumber evidence="1">4.3.2.7</ecNumber>
    </recommendedName>
</protein>
<organism evidence="3 4">
    <name type="scientific">Kushneria avicenniae</name>
    <dbReference type="NCBI Taxonomy" id="402385"/>
    <lineage>
        <taxon>Bacteria</taxon>
        <taxon>Pseudomonadati</taxon>
        <taxon>Pseudomonadota</taxon>
        <taxon>Gammaproteobacteria</taxon>
        <taxon>Oceanospirillales</taxon>
        <taxon>Halomonadaceae</taxon>
        <taxon>Kushneria</taxon>
    </lineage>
</organism>
<proteinExistence type="predicted"/>
<dbReference type="STRING" id="402385.SAMN05421848_1131"/>
<dbReference type="Pfam" id="PF04752">
    <property type="entry name" value="ChaC"/>
    <property type="match status" value="1"/>
</dbReference>
<keyword evidence="2" id="KW-0456">Lyase</keyword>
<dbReference type="Gene3D" id="3.10.490.10">
    <property type="entry name" value="Gamma-glutamyl cyclotransferase-like"/>
    <property type="match status" value="1"/>
</dbReference>
<dbReference type="OrthoDB" id="9795692at2"/>
<reference evidence="4" key="1">
    <citation type="submission" date="2016-10" db="EMBL/GenBank/DDBJ databases">
        <authorList>
            <person name="Varghese N."/>
            <person name="Submissions S."/>
        </authorList>
    </citation>
    <scope>NUCLEOTIDE SEQUENCE [LARGE SCALE GENOMIC DNA]</scope>
    <source>
        <strain evidence="4">DSM 23439</strain>
    </source>
</reference>
<dbReference type="CDD" id="cd06661">
    <property type="entry name" value="GGCT_like"/>
    <property type="match status" value="1"/>
</dbReference>
<name>A0A1I1IBJ9_9GAMM</name>
<sequence>MIRNDFSLRCGDAFESDQPIWLFGYGSLIYKVGFDYQQRRPASIHGWTRRFWQGSHDHRGTLESPGRVATLVASEGAICHGMAYRIAPEVLKALDIREKNGYVRVITDLYFEDGTRDEALVYMATQGNEAWLGEATAFEIAQQISTAAGPSGPNRDYLLLLADALRDMGHDDPHVYALEEALLALEAGAG</sequence>
<dbReference type="AlphaFoldDB" id="A0A1I1IBJ9"/>
<accession>A0A1I1IBJ9</accession>
<evidence type="ECO:0000256" key="1">
    <source>
        <dbReference type="ARBA" id="ARBA00012344"/>
    </source>
</evidence>
<evidence type="ECO:0000256" key="2">
    <source>
        <dbReference type="ARBA" id="ARBA00023239"/>
    </source>
</evidence>
<dbReference type="InterPro" id="IPR036568">
    <property type="entry name" value="GGCT-like_sf"/>
</dbReference>
<dbReference type="PANTHER" id="PTHR12192">
    <property type="entry name" value="CATION TRANSPORT PROTEIN CHAC-RELATED"/>
    <property type="match status" value="1"/>
</dbReference>
<dbReference type="Proteomes" id="UP000199046">
    <property type="component" value="Unassembled WGS sequence"/>
</dbReference>
<evidence type="ECO:0000313" key="3">
    <source>
        <dbReference type="EMBL" id="SFC33656.1"/>
    </source>
</evidence>
<dbReference type="InterPro" id="IPR006840">
    <property type="entry name" value="ChaC"/>
</dbReference>
<dbReference type="SUPFAM" id="SSF110857">
    <property type="entry name" value="Gamma-glutamyl cyclotransferase-like"/>
    <property type="match status" value="1"/>
</dbReference>
<dbReference type="GO" id="GO:0061928">
    <property type="term" value="F:glutathione specific gamma-glutamylcyclotransferase activity"/>
    <property type="evidence" value="ECO:0007669"/>
    <property type="project" value="UniProtKB-EC"/>
</dbReference>
<dbReference type="PANTHER" id="PTHR12192:SF2">
    <property type="entry name" value="GLUTATHIONE-SPECIFIC GAMMA-GLUTAMYLCYCLOTRANSFERASE 2"/>
    <property type="match status" value="1"/>
</dbReference>
<dbReference type="GO" id="GO:0006751">
    <property type="term" value="P:glutathione catabolic process"/>
    <property type="evidence" value="ECO:0007669"/>
    <property type="project" value="InterPro"/>
</dbReference>
<evidence type="ECO:0000313" key="4">
    <source>
        <dbReference type="Proteomes" id="UP000199046"/>
    </source>
</evidence>
<gene>
    <name evidence="3" type="ORF">SAMN05421848_1131</name>
</gene>
<dbReference type="EMBL" id="FOLY01000002">
    <property type="protein sequence ID" value="SFC33656.1"/>
    <property type="molecule type" value="Genomic_DNA"/>
</dbReference>
<dbReference type="GO" id="GO:0005737">
    <property type="term" value="C:cytoplasm"/>
    <property type="evidence" value="ECO:0007669"/>
    <property type="project" value="TreeGrafter"/>
</dbReference>